<dbReference type="Proteomes" id="UP000776651">
    <property type="component" value="Unassembled WGS sequence"/>
</dbReference>
<dbReference type="CDD" id="cd16315">
    <property type="entry name" value="EVM-1-like_MBL-B3"/>
    <property type="match status" value="1"/>
</dbReference>
<dbReference type="PANTHER" id="PTHR42951:SF17">
    <property type="entry name" value="METALLO-BETA-LACTAMASE DOMAIN-CONTAINING PROTEIN"/>
    <property type="match status" value="1"/>
</dbReference>
<gene>
    <name evidence="2" type="primary">bla</name>
    <name evidence="2" type="ORF">K3177_10980</name>
</gene>
<evidence type="ECO:0000259" key="1">
    <source>
        <dbReference type="SMART" id="SM00849"/>
    </source>
</evidence>
<dbReference type="NCBIfam" id="NF033105">
    <property type="entry name" value="bla_subclass_B3"/>
    <property type="match status" value="1"/>
</dbReference>
<name>A0ABS7JII8_9SPHN</name>
<protein>
    <submittedName>
        <fullName evidence="2">Subclass B3 metallo-beta-lactamase</fullName>
    </submittedName>
</protein>
<dbReference type="NCBIfam" id="NF012229">
    <property type="entry name" value="bla_class_B_core"/>
    <property type="match status" value="1"/>
</dbReference>
<dbReference type="InterPro" id="IPR001279">
    <property type="entry name" value="Metallo-B-lactamas"/>
</dbReference>
<keyword evidence="3" id="KW-1185">Reference proteome</keyword>
<dbReference type="EMBL" id="JAIGNQ010000003">
    <property type="protein sequence ID" value="MBX7489036.1"/>
    <property type="molecule type" value="Genomic_DNA"/>
</dbReference>
<organism evidence="2 3">
    <name type="scientific">Qipengyuania pacifica</name>
    <dbReference type="NCBI Taxonomy" id="2860199"/>
    <lineage>
        <taxon>Bacteria</taxon>
        <taxon>Pseudomonadati</taxon>
        <taxon>Pseudomonadota</taxon>
        <taxon>Alphaproteobacteria</taxon>
        <taxon>Sphingomonadales</taxon>
        <taxon>Erythrobacteraceae</taxon>
        <taxon>Qipengyuania</taxon>
    </lineage>
</organism>
<evidence type="ECO:0000313" key="2">
    <source>
        <dbReference type="EMBL" id="MBX7489036.1"/>
    </source>
</evidence>
<feature type="domain" description="Metallo-beta-lactamase" evidence="1">
    <location>
        <begin position="68"/>
        <end position="263"/>
    </location>
</feature>
<sequence length="306" mass="32119">MFARLLSMLLLAGCAATTPPDTVSMPSLAAANLSGASFHESCEDWDEWDKAAPPFRILGDSWYVGTCGIAAILVASPQGHVLIDSGTEAGGELILANLRRIGVDPEDVRYILASHEHFDHVGGHAILAKATGAQIIASPLAGPVLESGMVSDEDPQADADHPAMAPVKVARIIQDGETLTLGDIAITAHATPGHTPGAMSYTWTACASDDEPPACRRIAYVDSLSPVSADSYRFSDHPQTIAAFRTSISKVSQLPCDELLTPHPSASSLIEKLRDGTLGSPGQCQRYAAALTSALDKRLSKERAGG</sequence>
<dbReference type="InterPro" id="IPR050855">
    <property type="entry name" value="NDM-1-like"/>
</dbReference>
<dbReference type="InterPro" id="IPR036866">
    <property type="entry name" value="RibonucZ/Hydroxyglut_hydro"/>
</dbReference>
<comment type="caution">
    <text evidence="2">The sequence shown here is derived from an EMBL/GenBank/DDBJ whole genome shotgun (WGS) entry which is preliminary data.</text>
</comment>
<dbReference type="SMART" id="SM00849">
    <property type="entry name" value="Lactamase_B"/>
    <property type="match status" value="1"/>
</dbReference>
<dbReference type="Pfam" id="PF00753">
    <property type="entry name" value="Lactamase_B"/>
    <property type="match status" value="1"/>
</dbReference>
<proteinExistence type="predicted"/>
<evidence type="ECO:0000313" key="3">
    <source>
        <dbReference type="Proteomes" id="UP000776651"/>
    </source>
</evidence>
<accession>A0ABS7JII8</accession>
<dbReference type="SUPFAM" id="SSF56281">
    <property type="entry name" value="Metallo-hydrolase/oxidoreductase"/>
    <property type="match status" value="1"/>
</dbReference>
<reference evidence="2 3" key="1">
    <citation type="submission" date="2021-08" db="EMBL/GenBank/DDBJ databases">
        <title>Comparative Genomics Analysis of the Genus Qipengyuania Reveals Extensive Genetic Diversity and Metabolic Versatility, Including the Description of Fifteen Novel Species.</title>
        <authorList>
            <person name="Liu Y."/>
        </authorList>
    </citation>
    <scope>NUCLEOTIDE SEQUENCE [LARGE SCALE GENOMIC DNA]</scope>
    <source>
        <strain evidence="2 3">GH25</strain>
    </source>
</reference>
<dbReference type="PANTHER" id="PTHR42951">
    <property type="entry name" value="METALLO-BETA-LACTAMASE DOMAIN-CONTAINING"/>
    <property type="match status" value="1"/>
</dbReference>
<dbReference type="Gene3D" id="3.60.15.10">
    <property type="entry name" value="Ribonuclease Z/Hydroxyacylglutathione hydrolase-like"/>
    <property type="match status" value="1"/>
</dbReference>